<proteinExistence type="predicted"/>
<dbReference type="EMBL" id="JAWDGP010001916">
    <property type="protein sequence ID" value="KAK3787009.1"/>
    <property type="molecule type" value="Genomic_DNA"/>
</dbReference>
<sequence length="142" mass="15740">MLVRDSSCSLTLASSIPGLGYSIPSPSPAATLTRALLSDSCFLHPWSGLLNPFPITCRYLDSSPARWLGGRTRKIAPLVEEEEEDEEEARKHPKRRAQFCIFISRFAAKKNVANNSTISSLQRLKNESDSESKVWGDNAKSE</sequence>
<gene>
    <name evidence="2" type="ORF">RRG08_052640</name>
</gene>
<dbReference type="Proteomes" id="UP001283361">
    <property type="component" value="Unassembled WGS sequence"/>
</dbReference>
<name>A0AAE1AFK4_9GAST</name>
<keyword evidence="3" id="KW-1185">Reference proteome</keyword>
<evidence type="ECO:0000313" key="2">
    <source>
        <dbReference type="EMBL" id="KAK3787009.1"/>
    </source>
</evidence>
<accession>A0AAE1AFK4</accession>
<feature type="region of interest" description="Disordered" evidence="1">
    <location>
        <begin position="122"/>
        <end position="142"/>
    </location>
</feature>
<protein>
    <submittedName>
        <fullName evidence="2">Uncharacterized protein</fullName>
    </submittedName>
</protein>
<dbReference type="AlphaFoldDB" id="A0AAE1AFK4"/>
<reference evidence="2" key="1">
    <citation type="journal article" date="2023" name="G3 (Bethesda)">
        <title>A reference genome for the long-term kleptoplast-retaining sea slug Elysia crispata morphotype clarki.</title>
        <authorList>
            <person name="Eastman K.E."/>
            <person name="Pendleton A.L."/>
            <person name="Shaikh M.A."/>
            <person name="Suttiyut T."/>
            <person name="Ogas R."/>
            <person name="Tomko P."/>
            <person name="Gavelis G."/>
            <person name="Widhalm J.R."/>
            <person name="Wisecaver J.H."/>
        </authorList>
    </citation>
    <scope>NUCLEOTIDE SEQUENCE</scope>
    <source>
        <strain evidence="2">ECLA1</strain>
    </source>
</reference>
<evidence type="ECO:0000256" key="1">
    <source>
        <dbReference type="SAM" id="MobiDB-lite"/>
    </source>
</evidence>
<organism evidence="2 3">
    <name type="scientific">Elysia crispata</name>
    <name type="common">lettuce slug</name>
    <dbReference type="NCBI Taxonomy" id="231223"/>
    <lineage>
        <taxon>Eukaryota</taxon>
        <taxon>Metazoa</taxon>
        <taxon>Spiralia</taxon>
        <taxon>Lophotrochozoa</taxon>
        <taxon>Mollusca</taxon>
        <taxon>Gastropoda</taxon>
        <taxon>Heterobranchia</taxon>
        <taxon>Euthyneura</taxon>
        <taxon>Panpulmonata</taxon>
        <taxon>Sacoglossa</taxon>
        <taxon>Placobranchoidea</taxon>
        <taxon>Plakobranchidae</taxon>
        <taxon>Elysia</taxon>
    </lineage>
</organism>
<evidence type="ECO:0000313" key="3">
    <source>
        <dbReference type="Proteomes" id="UP001283361"/>
    </source>
</evidence>
<feature type="compositionally biased region" description="Basic and acidic residues" evidence="1">
    <location>
        <begin position="124"/>
        <end position="142"/>
    </location>
</feature>
<comment type="caution">
    <text evidence="2">The sequence shown here is derived from an EMBL/GenBank/DDBJ whole genome shotgun (WGS) entry which is preliminary data.</text>
</comment>